<organism evidence="1">
    <name type="scientific">uncultured Desulfobacteraceae bacterium</name>
    <dbReference type="NCBI Taxonomy" id="218296"/>
    <lineage>
        <taxon>Bacteria</taxon>
        <taxon>Pseudomonadati</taxon>
        <taxon>Thermodesulfobacteriota</taxon>
        <taxon>Desulfobacteria</taxon>
        <taxon>Desulfobacterales</taxon>
        <taxon>Desulfobacteraceae</taxon>
        <taxon>environmental samples</taxon>
    </lineage>
</organism>
<sequence length="247" mass="28208">MTHEANPIGESDDQVVLKMILDSFRGIVMHYGMWFGEASHQLGLERALKLEEEVWNASMKNQLTRLGKTLGFPVKDGVPEALLDMPRDRRMELIKSLAVNWLANDGIWFQAVEKKFGMFDAKRCNDTCWGYFSPFEAGRIKRLLGLGDNGGLPALKKALGFRMYAVINEQTIEDEGENAIVFKMVNCRVQAARKRKNMDDYPCKSGGVVEYTRFAEAVDPRIRTECVGCPPDDHPDEWFCAWRFFIE</sequence>
<reference evidence="1" key="1">
    <citation type="submission" date="2019-01" db="EMBL/GenBank/DDBJ databases">
        <authorList>
            <consortium name="Genoscope - CEA"/>
            <person name="William W."/>
        </authorList>
    </citation>
    <scope>NUCLEOTIDE SEQUENCE</scope>
    <source>
        <strain evidence="1">CR-1</strain>
    </source>
</reference>
<proteinExistence type="predicted"/>
<accession>A0A484HCH2</accession>
<dbReference type="Pfam" id="PF19620">
    <property type="entry name" value="DUF6125"/>
    <property type="match status" value="1"/>
</dbReference>
<name>A0A484HCH2_9BACT</name>
<dbReference type="AlphaFoldDB" id="A0A484HCH2"/>
<protein>
    <submittedName>
        <fullName evidence="1">Cytosolic protein</fullName>
    </submittedName>
</protein>
<dbReference type="EMBL" id="CAACVI010000002">
    <property type="protein sequence ID" value="VEN72963.1"/>
    <property type="molecule type" value="Genomic_DNA"/>
</dbReference>
<gene>
    <name evidence="1" type="ORF">EPICR_100005</name>
</gene>
<evidence type="ECO:0000313" key="1">
    <source>
        <dbReference type="EMBL" id="VEN72963.1"/>
    </source>
</evidence>